<proteinExistence type="predicted"/>
<dbReference type="Gene3D" id="3.40.1190.20">
    <property type="match status" value="1"/>
</dbReference>
<gene>
    <name evidence="2" type="ORF">ENV75_03530</name>
</gene>
<dbReference type="GO" id="GO:0016301">
    <property type="term" value="F:kinase activity"/>
    <property type="evidence" value="ECO:0007669"/>
    <property type="project" value="UniProtKB-KW"/>
</dbReference>
<evidence type="ECO:0000313" key="2">
    <source>
        <dbReference type="EMBL" id="HGG99509.1"/>
    </source>
</evidence>
<dbReference type="InterPro" id="IPR029056">
    <property type="entry name" value="Ribokinase-like"/>
</dbReference>
<dbReference type="InterPro" id="IPR000631">
    <property type="entry name" value="CARKD"/>
</dbReference>
<accession>A0A7C4EPR8</accession>
<keyword evidence="2" id="KW-0808">Transferase</keyword>
<organism evidence="2">
    <name type="scientific">Thermodesulfovibrio aggregans</name>
    <dbReference type="NCBI Taxonomy" id="86166"/>
    <lineage>
        <taxon>Bacteria</taxon>
        <taxon>Pseudomonadati</taxon>
        <taxon>Nitrospirota</taxon>
        <taxon>Thermodesulfovibrionia</taxon>
        <taxon>Thermodesulfovibrionales</taxon>
        <taxon>Thermodesulfovibrionaceae</taxon>
        <taxon>Thermodesulfovibrio</taxon>
    </lineage>
</organism>
<dbReference type="EMBL" id="DTHO01000035">
    <property type="protein sequence ID" value="HGG99509.1"/>
    <property type="molecule type" value="Genomic_DNA"/>
</dbReference>
<name>A0A7C4EPR8_9BACT</name>
<dbReference type="AlphaFoldDB" id="A0A7C4EPR8"/>
<comment type="caution">
    <text evidence="2">The sequence shown here is derived from an EMBL/GenBank/DDBJ whole genome shotgun (WGS) entry which is preliminary data.</text>
</comment>
<reference evidence="2" key="1">
    <citation type="journal article" date="2020" name="mSystems">
        <title>Genome- and Community-Level Interaction Insights into Carbon Utilization and Element Cycling Functions of Hydrothermarchaeota in Hydrothermal Sediment.</title>
        <authorList>
            <person name="Zhou Z."/>
            <person name="Liu Y."/>
            <person name="Xu W."/>
            <person name="Pan J."/>
            <person name="Luo Z.H."/>
            <person name="Li M."/>
        </authorList>
    </citation>
    <scope>NUCLEOTIDE SEQUENCE [LARGE SCALE GENOMIC DNA]</scope>
    <source>
        <strain evidence="2">SpSt-788</strain>
    </source>
</reference>
<dbReference type="SUPFAM" id="SSF53613">
    <property type="entry name" value="Ribokinase-like"/>
    <property type="match status" value="1"/>
</dbReference>
<evidence type="ECO:0000259" key="1">
    <source>
        <dbReference type="Pfam" id="PF01256"/>
    </source>
</evidence>
<dbReference type="Pfam" id="PF01256">
    <property type="entry name" value="Carb_kinase"/>
    <property type="match status" value="1"/>
</dbReference>
<dbReference type="GO" id="GO:0016836">
    <property type="term" value="F:hydro-lyase activity"/>
    <property type="evidence" value="ECO:0007669"/>
    <property type="project" value="InterPro"/>
</dbReference>
<sequence length="290" mass="31995">MLAILGTVPEEEFPVISGNAEAKEDFLNIEQRIVPIQRGSAALIASACKVFEVLKKENPYLYLAGDTGKGYGSKKLYEFFVNDIKKHYFDTLTFHYLLPDADWCNKILLIIDELPKRPFLIADAGFMYAAKMSGNASALDLFTPDPGELAFLADEEAPHPFYTRGFLLQDESKVEKLIQRAYKYGNAPKYMLVKGKSDYIVKDGRIVDVVSEPFVEELEPIGGTGDTLTGIVSALIDAGYEPLKACIFSAKINRVAGMLSNPQPSTQVLDIIKFIPEATHSILLASSIQG</sequence>
<protein>
    <submittedName>
        <fullName evidence="2">Sugar kinase</fullName>
    </submittedName>
</protein>
<feature type="domain" description="YjeF C-terminal" evidence="1">
    <location>
        <begin position="116"/>
        <end position="267"/>
    </location>
</feature>
<keyword evidence="2" id="KW-0418">Kinase</keyword>